<dbReference type="RefSeq" id="WP_011400414.1">
    <property type="nucleotide sequence ID" value="NC_007645.1"/>
</dbReference>
<dbReference type="SUPFAM" id="SSF52833">
    <property type="entry name" value="Thioredoxin-like"/>
    <property type="match status" value="1"/>
</dbReference>
<evidence type="ECO:0000313" key="3">
    <source>
        <dbReference type="Proteomes" id="UP000000238"/>
    </source>
</evidence>
<dbReference type="eggNOG" id="COG3019">
    <property type="taxonomic scope" value="Bacteria"/>
</dbReference>
<dbReference type="OrthoDB" id="14727at2"/>
<keyword evidence="3" id="KW-1185">Reference proteome</keyword>
<keyword evidence="1" id="KW-0732">Signal</keyword>
<dbReference type="Proteomes" id="UP000000238">
    <property type="component" value="Chromosome"/>
</dbReference>
<dbReference type="HOGENOM" id="CLU_112034_0_0_6"/>
<feature type="signal peptide" evidence="1">
    <location>
        <begin position="1"/>
        <end position="31"/>
    </location>
</feature>
<accession>Q2S7L1</accession>
<evidence type="ECO:0000256" key="1">
    <source>
        <dbReference type="SAM" id="SignalP"/>
    </source>
</evidence>
<dbReference type="AlphaFoldDB" id="Q2S7L1"/>
<dbReference type="KEGG" id="hch:HCH_06738"/>
<name>Q2S7L1_HAHCH</name>
<dbReference type="Pfam" id="PF04214">
    <property type="entry name" value="DUF411"/>
    <property type="match status" value="1"/>
</dbReference>
<dbReference type="STRING" id="349521.HCH_06738"/>
<sequence length="156" mass="16414">MISNITTLPRRLSGVLLALSAGFAGAQQATAEEMTVYKSPTCGCCKVWVDHVKAAGFDVTVHETRDVSPVKQQAGLAPQLASCHTAFVNGYLIEGHVPAADIQRLLQEKPDALGLSVPGMPAGENVPGMEVPGVRAKFDVLLVSKDGGAAPYSHYE</sequence>
<evidence type="ECO:0000313" key="2">
    <source>
        <dbReference type="EMBL" id="ABC33363.1"/>
    </source>
</evidence>
<feature type="chain" id="PRO_5004215143" evidence="1">
    <location>
        <begin position="32"/>
        <end position="156"/>
    </location>
</feature>
<organism evidence="2 3">
    <name type="scientific">Hahella chejuensis (strain KCTC 2396)</name>
    <dbReference type="NCBI Taxonomy" id="349521"/>
    <lineage>
        <taxon>Bacteria</taxon>
        <taxon>Pseudomonadati</taxon>
        <taxon>Pseudomonadota</taxon>
        <taxon>Gammaproteobacteria</taxon>
        <taxon>Oceanospirillales</taxon>
        <taxon>Hahellaceae</taxon>
        <taxon>Hahella</taxon>
    </lineage>
</organism>
<dbReference type="InterPro" id="IPR036249">
    <property type="entry name" value="Thioredoxin-like_sf"/>
</dbReference>
<protein>
    <submittedName>
        <fullName evidence="2">Predicted metal-binding protein</fullName>
    </submittedName>
</protein>
<gene>
    <name evidence="2" type="ordered locus">HCH_06738</name>
</gene>
<dbReference type="EMBL" id="CP000155">
    <property type="protein sequence ID" value="ABC33363.1"/>
    <property type="molecule type" value="Genomic_DNA"/>
</dbReference>
<reference evidence="2 3" key="1">
    <citation type="journal article" date="2005" name="Nucleic Acids Res.">
        <title>Genomic blueprint of Hahella chejuensis, a marine microbe producing an algicidal agent.</title>
        <authorList>
            <person name="Jeong H."/>
            <person name="Yim J.H."/>
            <person name="Lee C."/>
            <person name="Choi S.-H."/>
            <person name="Park Y.K."/>
            <person name="Yoon S.H."/>
            <person name="Hur C.-G."/>
            <person name="Kang H.-Y."/>
            <person name="Kim D."/>
            <person name="Lee H.H."/>
            <person name="Park K.H."/>
            <person name="Park S.-H."/>
            <person name="Park H.-S."/>
            <person name="Lee H.K."/>
            <person name="Oh T.K."/>
            <person name="Kim J.F."/>
        </authorList>
    </citation>
    <scope>NUCLEOTIDE SEQUENCE [LARGE SCALE GENOMIC DNA]</scope>
    <source>
        <strain evidence="2 3">KCTC 2396</strain>
    </source>
</reference>
<proteinExistence type="predicted"/>
<dbReference type="InterPro" id="IPR007332">
    <property type="entry name" value="DUF411"/>
</dbReference>